<evidence type="ECO:0000313" key="4">
    <source>
        <dbReference type="Proteomes" id="UP000266340"/>
    </source>
</evidence>
<dbReference type="NCBIfam" id="NF045808">
    <property type="entry name" value="PT-DNA_restrict"/>
    <property type="match status" value="1"/>
</dbReference>
<dbReference type="Pfam" id="PF13391">
    <property type="entry name" value="HNH_2"/>
    <property type="match status" value="1"/>
</dbReference>
<keyword evidence="4" id="KW-1185">Reference proteome</keyword>
<feature type="domain" description="ScoMcrA-like DNA sulfur-binding" evidence="2">
    <location>
        <begin position="4"/>
        <end position="149"/>
    </location>
</feature>
<keyword evidence="3" id="KW-0255">Endonuclease</keyword>
<evidence type="ECO:0000259" key="2">
    <source>
        <dbReference type="Pfam" id="PF26340"/>
    </source>
</evidence>
<evidence type="ECO:0000259" key="1">
    <source>
        <dbReference type="Pfam" id="PF13391"/>
    </source>
</evidence>
<organism evidence="3 4">
    <name type="scientific">Cohnella faecalis</name>
    <dbReference type="NCBI Taxonomy" id="2315694"/>
    <lineage>
        <taxon>Bacteria</taxon>
        <taxon>Bacillati</taxon>
        <taxon>Bacillota</taxon>
        <taxon>Bacilli</taxon>
        <taxon>Bacillales</taxon>
        <taxon>Paenibacillaceae</taxon>
        <taxon>Cohnella</taxon>
    </lineage>
</organism>
<dbReference type="Pfam" id="PF26340">
    <property type="entry name" value="DNA-SBD_ScoMcrA"/>
    <property type="match status" value="1"/>
</dbReference>
<dbReference type="RefSeq" id="WP_119152649.1">
    <property type="nucleotide sequence ID" value="NZ_JBHSOV010000008.1"/>
</dbReference>
<dbReference type="AlphaFoldDB" id="A0A398CCR0"/>
<feature type="domain" description="HNH nuclease" evidence="1">
    <location>
        <begin position="174"/>
        <end position="227"/>
    </location>
</feature>
<accession>A0A398CCR0</accession>
<name>A0A398CCR0_9BACL</name>
<dbReference type="Proteomes" id="UP000266340">
    <property type="component" value="Unassembled WGS sequence"/>
</dbReference>
<dbReference type="InterPro" id="IPR011396">
    <property type="entry name" value="PT_DNA_restrict"/>
</dbReference>
<protein>
    <submittedName>
        <fullName evidence="3">Restriction endonuclease</fullName>
    </submittedName>
</protein>
<comment type="caution">
    <text evidence="3">The sequence shown here is derived from an EMBL/GenBank/DDBJ whole genome shotgun (WGS) entry which is preliminary data.</text>
</comment>
<reference evidence="3 4" key="1">
    <citation type="submission" date="2018-09" db="EMBL/GenBank/DDBJ databases">
        <title>Cohnella cavernae sp. nov., isolated from a karst cave.</title>
        <authorList>
            <person name="Zhu H."/>
        </authorList>
    </citation>
    <scope>NUCLEOTIDE SEQUENCE [LARGE SCALE GENOMIC DNA]</scope>
    <source>
        <strain evidence="3 4">K2E09-144</strain>
    </source>
</reference>
<dbReference type="GO" id="GO:0004519">
    <property type="term" value="F:endonuclease activity"/>
    <property type="evidence" value="ECO:0007669"/>
    <property type="project" value="UniProtKB-KW"/>
</dbReference>
<dbReference type="PIRSF" id="PIRSF030850">
    <property type="entry name" value="UCP030850"/>
    <property type="match status" value="1"/>
</dbReference>
<proteinExistence type="predicted"/>
<dbReference type="InterPro" id="IPR058813">
    <property type="entry name" value="DNA-SBD_ScoMcrA"/>
</dbReference>
<keyword evidence="3" id="KW-0540">Nuclease</keyword>
<sequence>MNDEELRKRIANLSIWKKNGQRAPHKPLLLLFALAQLQQNQTILSYADTRAKLRKLLFEFGPPRKSYHPEEPFVRLTTDGIWKLNIPVNKHKFSDKQLITDHAAGGFDPAVLALLQGSSRLIQEIAEQLLHDHFPQSVHQDLVDEVGLQLSLATKRRRDPDFRNKILKAYEFSCAICGFNVRLGHNLVAVDAAHIQWHQAGGPDSEENGIALCTLHHKLFDRGVFTITGEREMLVAEEAHGTQGFEEWLMRFHGKRIRAPIHPVYQPKETFIEWHVREVFRGPARYNATYQ</sequence>
<keyword evidence="3" id="KW-0378">Hydrolase</keyword>
<evidence type="ECO:0000313" key="3">
    <source>
        <dbReference type="EMBL" id="RIE00195.1"/>
    </source>
</evidence>
<dbReference type="EMBL" id="QXJM01000063">
    <property type="protein sequence ID" value="RIE00195.1"/>
    <property type="molecule type" value="Genomic_DNA"/>
</dbReference>
<dbReference type="InterPro" id="IPR003615">
    <property type="entry name" value="HNH_nuc"/>
</dbReference>
<gene>
    <name evidence="3" type="ORF">D3H35_29600</name>
</gene>
<dbReference type="OrthoDB" id="67788at2"/>